<accession>A0A0D6P8Y9</accession>
<dbReference type="Pfam" id="PF08808">
    <property type="entry name" value="RES"/>
    <property type="match status" value="1"/>
</dbReference>
<dbReference type="SMART" id="SM00953">
    <property type="entry name" value="RES"/>
    <property type="match status" value="1"/>
</dbReference>
<evidence type="ECO:0000259" key="1">
    <source>
        <dbReference type="SMART" id="SM00953"/>
    </source>
</evidence>
<dbReference type="RefSeq" id="WP_048862075.1">
    <property type="nucleotide sequence ID" value="NZ_BANB01000474.1"/>
</dbReference>
<keyword evidence="3" id="KW-1185">Reference proteome</keyword>
<reference evidence="2 3" key="1">
    <citation type="submission" date="2012-11" db="EMBL/GenBank/DDBJ databases">
        <title>Whole genome sequence of Acidisphaera rubrifaciens HS-AP3.</title>
        <authorList>
            <person name="Azuma Y."/>
            <person name="Higashiura N."/>
            <person name="Hirakawa H."/>
            <person name="Matsushita K."/>
        </authorList>
    </citation>
    <scope>NUCLEOTIDE SEQUENCE [LARGE SCALE GENOMIC DNA]</scope>
    <source>
        <strain evidence="2 3">HS-AP3</strain>
    </source>
</reference>
<dbReference type="InterPro" id="IPR014914">
    <property type="entry name" value="RES_dom"/>
</dbReference>
<dbReference type="OrthoDB" id="9789501at2"/>
<feature type="domain" description="RES" evidence="1">
    <location>
        <begin position="24"/>
        <end position="147"/>
    </location>
</feature>
<evidence type="ECO:0000313" key="2">
    <source>
        <dbReference type="EMBL" id="GAN77821.1"/>
    </source>
</evidence>
<name>A0A0D6P8Y9_9PROT</name>
<proteinExistence type="predicted"/>
<protein>
    <recommendedName>
        <fullName evidence="1">RES domain-containing protein</fullName>
    </recommendedName>
</protein>
<organism evidence="2 3">
    <name type="scientific">Acidisphaera rubrifaciens HS-AP3</name>
    <dbReference type="NCBI Taxonomy" id="1231350"/>
    <lineage>
        <taxon>Bacteria</taxon>
        <taxon>Pseudomonadati</taxon>
        <taxon>Pseudomonadota</taxon>
        <taxon>Alphaproteobacteria</taxon>
        <taxon>Acetobacterales</taxon>
        <taxon>Acetobacteraceae</taxon>
        <taxon>Acidisphaera</taxon>
    </lineage>
</organism>
<gene>
    <name evidence="2" type="ORF">Asru_0474_02</name>
</gene>
<dbReference type="Proteomes" id="UP000032680">
    <property type="component" value="Unassembled WGS sequence"/>
</dbReference>
<dbReference type="EMBL" id="BANB01000474">
    <property type="protein sequence ID" value="GAN77821.1"/>
    <property type="molecule type" value="Genomic_DNA"/>
</dbReference>
<dbReference type="AlphaFoldDB" id="A0A0D6P8Y9"/>
<sequence>MTAQTLDRVLTAYRIGDPHGAWPIFDATGSKLAPGRWNTPASPMIYAAEHYSTAMLEKLVHGNGRMPPNQHWIEITIPPGVSYEMLSPPHLPGWDAEDCAASKAYGEAWQRSGRSLLLIVPSVVARMERNVLINDSHADARRVTHGLHQPVWWDGRLFGTP</sequence>
<evidence type="ECO:0000313" key="3">
    <source>
        <dbReference type="Proteomes" id="UP000032680"/>
    </source>
</evidence>
<comment type="caution">
    <text evidence="2">The sequence shown here is derived from an EMBL/GenBank/DDBJ whole genome shotgun (WGS) entry which is preliminary data.</text>
</comment>